<reference evidence="8 9" key="1">
    <citation type="submission" date="2017-11" db="EMBL/GenBank/DDBJ databases">
        <title>Genomic Encyclopedia of Archaeal and Bacterial Type Strains, Phase II (KMG-II): From Individual Species to Whole Genera.</title>
        <authorList>
            <person name="Goeker M."/>
        </authorList>
    </citation>
    <scope>NUCLEOTIDE SEQUENCE [LARGE SCALE GENOMIC DNA]</scope>
    <source>
        <strain evidence="8 9">DSM 27763</strain>
    </source>
</reference>
<comment type="caution">
    <text evidence="8">The sequence shown here is derived from an EMBL/GenBank/DDBJ whole genome shotgun (WGS) entry which is preliminary data.</text>
</comment>
<protein>
    <recommendedName>
        <fullName evidence="10">Alkylation response protein AidB-like acyl-CoA dehydrogenase</fullName>
    </recommendedName>
</protein>
<dbReference type="Gene3D" id="1.20.140.10">
    <property type="entry name" value="Butyryl-CoA Dehydrogenase, subunit A, domain 3"/>
    <property type="match status" value="1"/>
</dbReference>
<evidence type="ECO:0000256" key="3">
    <source>
        <dbReference type="ARBA" id="ARBA00022630"/>
    </source>
</evidence>
<dbReference type="GO" id="GO:0003995">
    <property type="term" value="F:acyl-CoA dehydrogenase activity"/>
    <property type="evidence" value="ECO:0007669"/>
    <property type="project" value="TreeGrafter"/>
</dbReference>
<proteinExistence type="inferred from homology"/>
<dbReference type="InterPro" id="IPR009075">
    <property type="entry name" value="AcylCo_DH/oxidase_C"/>
</dbReference>
<dbReference type="Pfam" id="PF02771">
    <property type="entry name" value="Acyl-CoA_dh_N"/>
    <property type="match status" value="1"/>
</dbReference>
<evidence type="ECO:0008006" key="10">
    <source>
        <dbReference type="Google" id="ProtNLM"/>
    </source>
</evidence>
<dbReference type="Proteomes" id="UP000230842">
    <property type="component" value="Unassembled WGS sequence"/>
</dbReference>
<dbReference type="CDD" id="cd00567">
    <property type="entry name" value="ACAD"/>
    <property type="match status" value="1"/>
</dbReference>
<dbReference type="AlphaFoldDB" id="A0A0B2BCU3"/>
<dbReference type="InterPro" id="IPR036250">
    <property type="entry name" value="AcylCo_DH-like_C"/>
</dbReference>
<dbReference type="RefSeq" id="WP_039358462.1">
    <property type="nucleotide sequence ID" value="NZ_PGEZ01000001.1"/>
</dbReference>
<dbReference type="SUPFAM" id="SSF56645">
    <property type="entry name" value="Acyl-CoA dehydrogenase NM domain-like"/>
    <property type="match status" value="1"/>
</dbReference>
<dbReference type="InterPro" id="IPR037069">
    <property type="entry name" value="AcylCoA_DH/ox_N_sf"/>
</dbReference>
<evidence type="ECO:0000313" key="9">
    <source>
        <dbReference type="Proteomes" id="UP000230842"/>
    </source>
</evidence>
<evidence type="ECO:0000256" key="2">
    <source>
        <dbReference type="ARBA" id="ARBA00009347"/>
    </source>
</evidence>
<accession>A0A0B2BCU3</accession>
<evidence type="ECO:0000256" key="4">
    <source>
        <dbReference type="ARBA" id="ARBA00022827"/>
    </source>
</evidence>
<dbReference type="EMBL" id="PGEZ01000001">
    <property type="protein sequence ID" value="PJJ57559.1"/>
    <property type="molecule type" value="Genomic_DNA"/>
</dbReference>
<keyword evidence="5" id="KW-0560">Oxidoreductase</keyword>
<evidence type="ECO:0000256" key="1">
    <source>
        <dbReference type="ARBA" id="ARBA00001974"/>
    </source>
</evidence>
<gene>
    <name evidence="8" type="ORF">CLV56_1794</name>
</gene>
<dbReference type="Pfam" id="PF00441">
    <property type="entry name" value="Acyl-CoA_dh_1"/>
    <property type="match status" value="1"/>
</dbReference>
<dbReference type="OrthoDB" id="7328575at2"/>
<dbReference type="SUPFAM" id="SSF47203">
    <property type="entry name" value="Acyl-CoA dehydrogenase C-terminal domain-like"/>
    <property type="match status" value="1"/>
</dbReference>
<feature type="domain" description="Acyl-CoA dehydrogenase/oxidase C-terminal" evidence="6">
    <location>
        <begin position="219"/>
        <end position="355"/>
    </location>
</feature>
<dbReference type="Gene3D" id="2.40.110.10">
    <property type="entry name" value="Butyryl-CoA Dehydrogenase, subunit A, domain 2"/>
    <property type="match status" value="1"/>
</dbReference>
<sequence>MDFNLDNEQIALRDAVRSLLAASADGREKVVATEPGWDREVWGRIAEMGLLGLTLPEEYDGAGAGAIELTIVAQEIGRVLTPEPYLDVVAAAELVLAAGTDEQKADLLPRIASGETVAVIAHAEPRAPFGTTAYGVTATEGADGWTLSGVKEPVRHAGSADVLLVSADAGDQTRVFVVDASAAGVARTTYATPDEAYAARIVLDGAAAVPLGDAGEEALAGSFACSQVALAAEALGAMETAVGTTVEYLKTRKQFGVTLSKFQALTFRAADMYVSLELARSMVLWSTMSLAERGVDPVVASRVQAEVSRTARHIGQEAIQLHGGIGMTAEASIGHYSARLTVLERTLGTGAQHLAALTASVEDHGMVELLG</sequence>
<feature type="domain" description="Acyl-CoA dehydrogenase/oxidase N-terminal" evidence="7">
    <location>
        <begin position="7"/>
        <end position="115"/>
    </location>
</feature>
<dbReference type="InterPro" id="IPR013786">
    <property type="entry name" value="AcylCoA_DH/ox_N"/>
</dbReference>
<dbReference type="GO" id="GO:0050660">
    <property type="term" value="F:flavin adenine dinucleotide binding"/>
    <property type="evidence" value="ECO:0007669"/>
    <property type="project" value="InterPro"/>
</dbReference>
<dbReference type="PANTHER" id="PTHR43884">
    <property type="entry name" value="ACYL-COA DEHYDROGENASE"/>
    <property type="match status" value="1"/>
</dbReference>
<evidence type="ECO:0000259" key="7">
    <source>
        <dbReference type="Pfam" id="PF02771"/>
    </source>
</evidence>
<comment type="similarity">
    <text evidence="2">Belongs to the acyl-CoA dehydrogenase family.</text>
</comment>
<keyword evidence="4" id="KW-0274">FAD</keyword>
<evidence type="ECO:0000313" key="8">
    <source>
        <dbReference type="EMBL" id="PJJ57559.1"/>
    </source>
</evidence>
<comment type="cofactor">
    <cofactor evidence="1">
        <name>FAD</name>
        <dbReference type="ChEBI" id="CHEBI:57692"/>
    </cofactor>
</comment>
<dbReference type="InterPro" id="IPR009100">
    <property type="entry name" value="AcylCoA_DH/oxidase_NM_dom_sf"/>
</dbReference>
<evidence type="ECO:0000259" key="6">
    <source>
        <dbReference type="Pfam" id="PF00441"/>
    </source>
</evidence>
<evidence type="ECO:0000256" key="5">
    <source>
        <dbReference type="ARBA" id="ARBA00023002"/>
    </source>
</evidence>
<dbReference type="InterPro" id="IPR046373">
    <property type="entry name" value="Acyl-CoA_Oxase/DH_mid-dom_sf"/>
</dbReference>
<keyword evidence="3" id="KW-0285">Flavoprotein</keyword>
<name>A0A0B2BCU3_9ACTN</name>
<dbReference type="Gene3D" id="1.10.540.10">
    <property type="entry name" value="Acyl-CoA dehydrogenase/oxidase, N-terminal domain"/>
    <property type="match status" value="1"/>
</dbReference>
<dbReference type="PANTHER" id="PTHR43884:SF20">
    <property type="entry name" value="ACYL-COA DEHYDROGENASE FADE28"/>
    <property type="match status" value="1"/>
</dbReference>
<organism evidence="8 9">
    <name type="scientific">Mumia flava</name>
    <dbReference type="NCBI Taxonomy" id="1348852"/>
    <lineage>
        <taxon>Bacteria</taxon>
        <taxon>Bacillati</taxon>
        <taxon>Actinomycetota</taxon>
        <taxon>Actinomycetes</taxon>
        <taxon>Propionibacteriales</taxon>
        <taxon>Nocardioidaceae</taxon>
        <taxon>Mumia</taxon>
    </lineage>
</organism>
<keyword evidence="9" id="KW-1185">Reference proteome</keyword>